<evidence type="ECO:0000313" key="1">
    <source>
        <dbReference type="EMBL" id="MCB5445138.1"/>
    </source>
</evidence>
<protein>
    <submittedName>
        <fullName evidence="1">DUF1963 domain-containing protein</fullName>
    </submittedName>
</protein>
<evidence type="ECO:0000313" key="2">
    <source>
        <dbReference type="Proteomes" id="UP001299409"/>
    </source>
</evidence>
<dbReference type="EMBL" id="JAJBMB010000002">
    <property type="protein sequence ID" value="MCB5445138.1"/>
    <property type="molecule type" value="Genomic_DNA"/>
</dbReference>
<dbReference type="PANTHER" id="PTHR36436">
    <property type="entry name" value="SLL5081 PROTEIN"/>
    <property type="match status" value="1"/>
</dbReference>
<dbReference type="PANTHER" id="PTHR36436:SF6">
    <property type="entry name" value="SLL5081 PROTEIN"/>
    <property type="match status" value="1"/>
</dbReference>
<dbReference type="InterPro" id="IPR015315">
    <property type="entry name" value="DUF1963"/>
</dbReference>
<organism evidence="1 2">
    <name type="scientific">Intestinibacter bartlettii</name>
    <dbReference type="NCBI Taxonomy" id="261299"/>
    <lineage>
        <taxon>Bacteria</taxon>
        <taxon>Bacillati</taxon>
        <taxon>Bacillota</taxon>
        <taxon>Clostridia</taxon>
        <taxon>Peptostreptococcales</taxon>
        <taxon>Peptostreptococcaceae</taxon>
        <taxon>Intestinibacter</taxon>
    </lineage>
</organism>
<gene>
    <name evidence="1" type="ORF">LIP50_02865</name>
</gene>
<keyword evidence="2" id="KW-1185">Reference proteome</keyword>
<dbReference type="RefSeq" id="WP_226914182.1">
    <property type="nucleotide sequence ID" value="NZ_BAABXU010000001.1"/>
</dbReference>
<dbReference type="Gene3D" id="2.30.320.10">
    <property type="entry name" value="YwqG-like"/>
    <property type="match status" value="1"/>
</dbReference>
<dbReference type="InterPro" id="IPR035948">
    <property type="entry name" value="YwqG-like_sf"/>
</dbReference>
<accession>A0ABS8CUI1</accession>
<proteinExistence type="predicted"/>
<sequence>MNKKEAILKVYNCIKKETAKKAISIELKKQKTQLIDSKVGGTPYLPVGAEIPVDDDGRQLTLLAQINCGELVGMKDYPQKGLLQFFILMDDCYGLDFDNQNKQNTFRVVYHDSIDDNVKEEDILKIYNPYIEDEDYMPFEDEFKMVFTTYEEGITSEDFNFDEIFVKKYNELFPNNQIQAFWDLDDDNEGKESFDDILEEINDEISGCGNKIGGYPYFAQSDPREYDGLDVYDTLLLQIDSMDDYENGYIMWGDCGVCNFFINKDKLKNLDFSDVLYNWDCY</sequence>
<name>A0ABS8CUI1_9FIRM</name>
<dbReference type="SUPFAM" id="SSF103032">
    <property type="entry name" value="Hypothetical protein YwqG"/>
    <property type="match status" value="1"/>
</dbReference>
<comment type="caution">
    <text evidence="1">The sequence shown here is derived from an EMBL/GenBank/DDBJ whole genome shotgun (WGS) entry which is preliminary data.</text>
</comment>
<reference evidence="1 2" key="1">
    <citation type="submission" date="2021-10" db="EMBL/GenBank/DDBJ databases">
        <title>Collection of gut derived symbiotic bacterial strains cultured from healthy donors.</title>
        <authorList>
            <person name="Lin H."/>
            <person name="Littmann E."/>
            <person name="Claire K."/>
            <person name="Pamer E."/>
        </authorList>
    </citation>
    <scope>NUCLEOTIDE SEQUENCE [LARGE SCALE GENOMIC DNA]</scope>
    <source>
        <strain evidence="1 2">MSK.17.68</strain>
    </source>
</reference>
<dbReference type="Proteomes" id="UP001299409">
    <property type="component" value="Unassembled WGS sequence"/>
</dbReference>
<dbReference type="Pfam" id="PF09234">
    <property type="entry name" value="DUF1963"/>
    <property type="match status" value="1"/>
</dbReference>